<protein>
    <submittedName>
        <fullName evidence="2">HicB family protein</fullName>
    </submittedName>
    <submittedName>
        <fullName evidence="1">Toxin-antitoxin system HicB family antitoxin</fullName>
    </submittedName>
</protein>
<dbReference type="GeneID" id="34759632"/>
<dbReference type="InterPro" id="IPR013321">
    <property type="entry name" value="Arc_rbn_hlx_hlx"/>
</dbReference>
<reference evidence="2 3" key="1">
    <citation type="submission" date="2016-09" db="EMBL/GenBank/DDBJ databases">
        <authorList>
            <person name="Capua I."/>
            <person name="De Benedictis P."/>
            <person name="Joannis T."/>
            <person name="Lombin L.H."/>
            <person name="Cattoli G."/>
        </authorList>
    </citation>
    <scope>NUCLEOTIDE SEQUENCE [LARGE SCALE GENOMIC DNA]</scope>
    <source>
        <strain evidence="2 3">UB20</strain>
    </source>
</reference>
<evidence type="ECO:0000313" key="1">
    <source>
        <dbReference type="EMBL" id="PDP44603.1"/>
    </source>
</evidence>
<gene>
    <name evidence="1" type="ORF">CLI86_02835</name>
    <name evidence="2" type="ORF">TFUB20_02312</name>
</gene>
<dbReference type="Proteomes" id="UP000219259">
    <property type="component" value="Unassembled WGS sequence"/>
</dbReference>
<dbReference type="RefSeq" id="WP_014225942.1">
    <property type="nucleotide sequence ID" value="NZ_CAJPTF010000037.1"/>
</dbReference>
<dbReference type="AlphaFoldDB" id="A0A1D3UV53"/>
<dbReference type="SUPFAM" id="SSF143100">
    <property type="entry name" value="TTHA1013/TTHA0281-like"/>
    <property type="match status" value="1"/>
</dbReference>
<dbReference type="GO" id="GO:0006355">
    <property type="term" value="P:regulation of DNA-templated transcription"/>
    <property type="evidence" value="ECO:0007669"/>
    <property type="project" value="InterPro"/>
</dbReference>
<organism evidence="2 3">
    <name type="scientific">Tannerella forsythia</name>
    <name type="common">Bacteroides forsythus</name>
    <dbReference type="NCBI Taxonomy" id="28112"/>
    <lineage>
        <taxon>Bacteria</taxon>
        <taxon>Pseudomonadati</taxon>
        <taxon>Bacteroidota</taxon>
        <taxon>Bacteroidia</taxon>
        <taxon>Bacteroidales</taxon>
        <taxon>Tannerellaceae</taxon>
        <taxon>Tannerella</taxon>
    </lineage>
</organism>
<dbReference type="Pfam" id="PF05534">
    <property type="entry name" value="HicB"/>
    <property type="match status" value="1"/>
</dbReference>
<dbReference type="EMBL" id="FMMM01000078">
    <property type="protein sequence ID" value="SCQ24126.1"/>
    <property type="molecule type" value="Genomic_DNA"/>
</dbReference>
<dbReference type="Gene3D" id="1.10.1220.10">
    <property type="entry name" value="Met repressor-like"/>
    <property type="match status" value="1"/>
</dbReference>
<dbReference type="InterPro" id="IPR035069">
    <property type="entry name" value="TTHA1013/TTHA0281-like"/>
</dbReference>
<evidence type="ECO:0000313" key="3">
    <source>
        <dbReference type="Proteomes" id="UP000182057"/>
    </source>
</evidence>
<reference evidence="1 4" key="2">
    <citation type="submission" date="2017-09" db="EMBL/GenBank/DDBJ databases">
        <title>Phase variable restriction modification systems are present in the genome sequences of periodontal pathogens Prevotella intermedia, Tannerella forsythia and Porphyromonas gingivalis.</title>
        <authorList>
            <person name="Haigh R.D."/>
            <person name="Crawford L."/>
            <person name="Ralph J."/>
            <person name="Wanford J."/>
            <person name="Vartoukian S.R."/>
            <person name="Hijazib K."/>
            <person name="Wade W."/>
            <person name="Oggioni M.R."/>
        </authorList>
    </citation>
    <scope>NUCLEOTIDE SEQUENCE [LARGE SCALE GENOMIC DNA]</scope>
    <source>
        <strain evidence="1 4">WW11663</strain>
    </source>
</reference>
<dbReference type="OMA" id="MTYKGYA"/>
<dbReference type="InterPro" id="IPR010985">
    <property type="entry name" value="Ribbon_hlx_hlx"/>
</dbReference>
<accession>A0A1D3UV53</accession>
<dbReference type="EMBL" id="NSLJ01000005">
    <property type="protein sequence ID" value="PDP44603.1"/>
    <property type="molecule type" value="Genomic_DNA"/>
</dbReference>
<evidence type="ECO:0000313" key="4">
    <source>
        <dbReference type="Proteomes" id="UP000219259"/>
    </source>
</evidence>
<dbReference type="SUPFAM" id="SSF47598">
    <property type="entry name" value="Ribbon-helix-helix"/>
    <property type="match status" value="1"/>
</dbReference>
<dbReference type="Proteomes" id="UP000182057">
    <property type="component" value="Unassembled WGS sequence"/>
</dbReference>
<dbReference type="InterPro" id="IPR008651">
    <property type="entry name" value="Uncharacterised_HicB"/>
</dbReference>
<name>A0A1D3UV53_TANFO</name>
<dbReference type="OrthoDB" id="5297106at2"/>
<sequence>METLRYKGFVGSIEAELKDNTLYGKVLGLDAKTMITYEGSTLSELKKDFQNGVDDYIAHCKEHNIPLHKSYSGNFNIRIPSDLHAKIAATAQSAGLSLNAFIKDTLSKAVM</sequence>
<evidence type="ECO:0000313" key="2">
    <source>
        <dbReference type="EMBL" id="SCQ24126.1"/>
    </source>
</evidence>
<proteinExistence type="predicted"/>